<comment type="caution">
    <text evidence="1">The sequence shown here is derived from an EMBL/GenBank/DDBJ whole genome shotgun (WGS) entry which is preliminary data.</text>
</comment>
<dbReference type="EMBL" id="JABRWO010000012">
    <property type="protein sequence ID" value="MBA2116855.1"/>
    <property type="molecule type" value="Genomic_DNA"/>
</dbReference>
<keyword evidence="2" id="KW-1185">Reference proteome</keyword>
<name>A0A7V9A8U7_9BACT</name>
<protein>
    <submittedName>
        <fullName evidence="1">Uncharacterized protein</fullName>
    </submittedName>
</protein>
<proteinExistence type="predicted"/>
<evidence type="ECO:0000313" key="2">
    <source>
        <dbReference type="Proteomes" id="UP000551616"/>
    </source>
</evidence>
<evidence type="ECO:0000313" key="1">
    <source>
        <dbReference type="EMBL" id="MBA2116855.1"/>
    </source>
</evidence>
<sequence>MKKRAAPIENAARVYGFSKLFVFGNLADFIEQAFHSQIELFVG</sequence>
<dbReference type="Proteomes" id="UP000551616">
    <property type="component" value="Unassembled WGS sequence"/>
</dbReference>
<accession>A0A7V9A8U7</accession>
<dbReference type="AlphaFoldDB" id="A0A7V9A8U7"/>
<gene>
    <name evidence="1" type="ORF">HOV93_40480</name>
</gene>
<reference evidence="1 2" key="1">
    <citation type="submission" date="2020-05" db="EMBL/GenBank/DDBJ databases">
        <title>Bremerella alba sp. nov., a novel planctomycete isolated from the surface of the macroalga Fucus spiralis.</title>
        <authorList>
            <person name="Godinho O."/>
            <person name="Botelho R."/>
            <person name="Albuquerque L."/>
            <person name="Wiegand S."/>
            <person name="Da Costa M.S."/>
            <person name="Lobo-Da-Cunha A."/>
            <person name="Jogler C."/>
            <person name="Lage O.M."/>
        </authorList>
    </citation>
    <scope>NUCLEOTIDE SEQUENCE [LARGE SCALE GENOMIC DNA]</scope>
    <source>
        <strain evidence="1 2">FF15</strain>
    </source>
</reference>
<organism evidence="1 2">
    <name type="scientific">Bremerella alba</name>
    <dbReference type="NCBI Taxonomy" id="980252"/>
    <lineage>
        <taxon>Bacteria</taxon>
        <taxon>Pseudomonadati</taxon>
        <taxon>Planctomycetota</taxon>
        <taxon>Planctomycetia</taxon>
        <taxon>Pirellulales</taxon>
        <taxon>Pirellulaceae</taxon>
        <taxon>Bremerella</taxon>
    </lineage>
</organism>